<keyword evidence="4" id="KW-1185">Reference proteome</keyword>
<feature type="transmembrane region" description="Helical" evidence="1">
    <location>
        <begin position="40"/>
        <end position="58"/>
    </location>
</feature>
<name>A0ABW1NSL4_9ACTN</name>
<comment type="caution">
    <text evidence="3">The sequence shown here is derived from an EMBL/GenBank/DDBJ whole genome shotgun (WGS) entry which is preliminary data.</text>
</comment>
<feature type="domain" description="NERD" evidence="2">
    <location>
        <begin position="97"/>
        <end position="147"/>
    </location>
</feature>
<dbReference type="EMBL" id="JBHSRF010000082">
    <property type="protein sequence ID" value="MFC6086290.1"/>
    <property type="molecule type" value="Genomic_DNA"/>
</dbReference>
<protein>
    <submittedName>
        <fullName evidence="3">Nuclease-related domain-containing protein</fullName>
    </submittedName>
</protein>
<dbReference type="RefSeq" id="WP_380761328.1">
    <property type="nucleotide sequence ID" value="NZ_JBHSRF010000082.1"/>
</dbReference>
<sequence>MPNGSIYVPPDDKFKWGSPSVMYELRWRETRSERRRRRNIMAGAGFVVITALAIYRGFPLPLLIGVLGGFAVWGIDGFISWRMFEATAVWRGKRSGAVRTGRLLRRALGKHGYSVLDGRAVPGKASIDHLVIGPGGVWIVDNEAWPPDTHIAAYGGKLFLGERAGRKFAEALVGAAATMREVLSREASTPIEVSALLAVHGGRVKDGVVVAEGLTLFTPRRAAKWILANGNGDLTPEEVEFLTRTSARILRRLTV</sequence>
<organism evidence="3 4">
    <name type="scientific">Sphaerisporangium aureirubrum</name>
    <dbReference type="NCBI Taxonomy" id="1544736"/>
    <lineage>
        <taxon>Bacteria</taxon>
        <taxon>Bacillati</taxon>
        <taxon>Actinomycetota</taxon>
        <taxon>Actinomycetes</taxon>
        <taxon>Streptosporangiales</taxon>
        <taxon>Streptosporangiaceae</taxon>
        <taxon>Sphaerisporangium</taxon>
    </lineage>
</organism>
<feature type="transmembrane region" description="Helical" evidence="1">
    <location>
        <begin position="64"/>
        <end position="84"/>
    </location>
</feature>
<keyword evidence="1" id="KW-0812">Transmembrane</keyword>
<accession>A0ABW1NSL4</accession>
<reference evidence="4" key="1">
    <citation type="journal article" date="2019" name="Int. J. Syst. Evol. Microbiol.">
        <title>The Global Catalogue of Microorganisms (GCM) 10K type strain sequencing project: providing services to taxonomists for standard genome sequencing and annotation.</title>
        <authorList>
            <consortium name="The Broad Institute Genomics Platform"/>
            <consortium name="The Broad Institute Genome Sequencing Center for Infectious Disease"/>
            <person name="Wu L."/>
            <person name="Ma J."/>
        </authorList>
    </citation>
    <scope>NUCLEOTIDE SEQUENCE [LARGE SCALE GENOMIC DNA]</scope>
    <source>
        <strain evidence="4">JCM 30346</strain>
    </source>
</reference>
<keyword evidence="1" id="KW-1133">Transmembrane helix</keyword>
<evidence type="ECO:0000256" key="1">
    <source>
        <dbReference type="SAM" id="Phobius"/>
    </source>
</evidence>
<evidence type="ECO:0000259" key="2">
    <source>
        <dbReference type="Pfam" id="PF08378"/>
    </source>
</evidence>
<proteinExistence type="predicted"/>
<evidence type="ECO:0000313" key="4">
    <source>
        <dbReference type="Proteomes" id="UP001596137"/>
    </source>
</evidence>
<dbReference type="Pfam" id="PF08378">
    <property type="entry name" value="NERD"/>
    <property type="match status" value="1"/>
</dbReference>
<evidence type="ECO:0000313" key="3">
    <source>
        <dbReference type="EMBL" id="MFC6086290.1"/>
    </source>
</evidence>
<keyword evidence="1" id="KW-0472">Membrane</keyword>
<gene>
    <name evidence="3" type="ORF">ACFP1K_34330</name>
</gene>
<dbReference type="Proteomes" id="UP001596137">
    <property type="component" value="Unassembled WGS sequence"/>
</dbReference>
<dbReference type="InterPro" id="IPR011528">
    <property type="entry name" value="NERD"/>
</dbReference>